<dbReference type="AlphaFoldDB" id="A0A814VS13"/>
<organism evidence="1 2">
    <name type="scientific">Rotaria sordida</name>
    <dbReference type="NCBI Taxonomy" id="392033"/>
    <lineage>
        <taxon>Eukaryota</taxon>
        <taxon>Metazoa</taxon>
        <taxon>Spiralia</taxon>
        <taxon>Gnathifera</taxon>
        <taxon>Rotifera</taxon>
        <taxon>Eurotatoria</taxon>
        <taxon>Bdelloidea</taxon>
        <taxon>Philodinida</taxon>
        <taxon>Philodinidae</taxon>
        <taxon>Rotaria</taxon>
    </lineage>
</organism>
<dbReference type="EMBL" id="CAJNOU010001362">
    <property type="protein sequence ID" value="CAF1192699.1"/>
    <property type="molecule type" value="Genomic_DNA"/>
</dbReference>
<comment type="caution">
    <text evidence="1">The sequence shown here is derived from an EMBL/GenBank/DDBJ whole genome shotgun (WGS) entry which is preliminary data.</text>
</comment>
<sequence>MDFSHLAFEFQWEQCFSLIDKWKTTMIDHIINIHQEKSSEIQIYKEQAEKNFFYEKKNFILNMNEYFQHTCIRSYEINLFKNKLNQLKKNIIQRPLPLHIEIESYSLNKLINIYQLFNNQLFDQRKILAEYKIPTQTIYLMSTSNNQIIIVNNQLKIFLYDKLIGFIDEINMLDYTNEYLNDICWSINYKNFLFLCDYSLWSLENLCLKKLAHISNKKHFLNNLTSFHNYVFFIYDRGEYIDRWIIQPEWKLDKRWIKYNNNDILLSINSNNDYLLIYTNKLIQLCSDDLIIQYTIDLSNQEHLYSNFIFLSSYKIWLTVDKETQLLKYFHLNNRIIQTLDQIYVRTISSMGNNELALVTKDDYHLQILSI</sequence>
<dbReference type="Proteomes" id="UP000663889">
    <property type="component" value="Unassembled WGS sequence"/>
</dbReference>
<evidence type="ECO:0000313" key="2">
    <source>
        <dbReference type="Proteomes" id="UP000663889"/>
    </source>
</evidence>
<name>A0A814VS13_9BILA</name>
<reference evidence="1" key="1">
    <citation type="submission" date="2021-02" db="EMBL/GenBank/DDBJ databases">
        <authorList>
            <person name="Nowell W R."/>
        </authorList>
    </citation>
    <scope>NUCLEOTIDE SEQUENCE</scope>
</reference>
<accession>A0A814VS13</accession>
<protein>
    <submittedName>
        <fullName evidence="1">Uncharacterized protein</fullName>
    </submittedName>
</protein>
<evidence type="ECO:0000313" key="1">
    <source>
        <dbReference type="EMBL" id="CAF1192699.1"/>
    </source>
</evidence>
<proteinExistence type="predicted"/>
<gene>
    <name evidence="1" type="ORF">SEV965_LOCUS20688</name>
</gene>